<dbReference type="SUPFAM" id="SSF47203">
    <property type="entry name" value="Acyl-CoA dehydrogenase C-terminal domain-like"/>
    <property type="match status" value="1"/>
</dbReference>
<evidence type="ECO:0000256" key="6">
    <source>
        <dbReference type="ARBA" id="ARBA00051388"/>
    </source>
</evidence>
<keyword evidence="3 10" id="KW-0285">Flavoprotein</keyword>
<dbReference type="FunFam" id="2.40.110.10:FF:000031">
    <property type="entry name" value="Acyl-CoA dehydrogenase, putative"/>
    <property type="match status" value="1"/>
</dbReference>
<name>A0A7I9VMY1_9BACT</name>
<accession>A0A7I9VMY1</accession>
<comment type="caution">
    <text evidence="15">The sequence shown here is derived from an EMBL/GenBank/DDBJ whole genome shotgun (WGS) entry which is preliminary data.</text>
</comment>
<keyword evidence="16" id="KW-1185">Reference proteome</keyword>
<evidence type="ECO:0000256" key="5">
    <source>
        <dbReference type="ARBA" id="ARBA00023002"/>
    </source>
</evidence>
<evidence type="ECO:0000259" key="13">
    <source>
        <dbReference type="Pfam" id="PF02771"/>
    </source>
</evidence>
<feature type="domain" description="Acyl-CoA dehydrogenase/oxidase N-terminal" evidence="13">
    <location>
        <begin position="66"/>
        <end position="157"/>
    </location>
</feature>
<dbReference type="GO" id="GO:0050660">
    <property type="term" value="F:flavin adenine dinucleotide binding"/>
    <property type="evidence" value="ECO:0007669"/>
    <property type="project" value="InterPro"/>
</dbReference>
<dbReference type="Proteomes" id="UP000503640">
    <property type="component" value="Unassembled WGS sequence"/>
</dbReference>
<dbReference type="Pfam" id="PF12806">
    <property type="entry name" value="Acyl-CoA_dh_C"/>
    <property type="match status" value="1"/>
</dbReference>
<dbReference type="InterPro" id="IPR036250">
    <property type="entry name" value="AcylCo_DH-like_C"/>
</dbReference>
<dbReference type="Gene3D" id="1.10.540.10">
    <property type="entry name" value="Acyl-CoA dehydrogenase/oxidase, N-terminal domain"/>
    <property type="match status" value="1"/>
</dbReference>
<evidence type="ECO:0000313" key="15">
    <source>
        <dbReference type="EMBL" id="GEJ57762.1"/>
    </source>
</evidence>
<dbReference type="InterPro" id="IPR006091">
    <property type="entry name" value="Acyl-CoA_Oxase/DH_mid-dom"/>
</dbReference>
<feature type="domain" description="Acyl-CoA dehydrogenase/oxidase C-terminal" evidence="11">
    <location>
        <begin position="285"/>
        <end position="449"/>
    </location>
</feature>
<feature type="domain" description="Acetyl-CoA dehydrogenase-like C-terminal" evidence="14">
    <location>
        <begin position="475"/>
        <end position="593"/>
    </location>
</feature>
<proteinExistence type="inferred from homology"/>
<evidence type="ECO:0000256" key="3">
    <source>
        <dbReference type="ARBA" id="ARBA00022630"/>
    </source>
</evidence>
<dbReference type="AlphaFoldDB" id="A0A7I9VMY1"/>
<dbReference type="GO" id="GO:0016627">
    <property type="term" value="F:oxidoreductase activity, acting on the CH-CH group of donors"/>
    <property type="evidence" value="ECO:0007669"/>
    <property type="project" value="InterPro"/>
</dbReference>
<evidence type="ECO:0000256" key="7">
    <source>
        <dbReference type="ARBA" id="ARBA00058683"/>
    </source>
</evidence>
<gene>
    <name evidence="15" type="ORF">AMYX_25030</name>
</gene>
<dbReference type="Gene3D" id="1.20.140.10">
    <property type="entry name" value="Butyryl-CoA Dehydrogenase, subunit A, domain 3"/>
    <property type="match status" value="1"/>
</dbReference>
<comment type="cofactor">
    <cofactor evidence="1 10">
        <name>FAD</name>
        <dbReference type="ChEBI" id="CHEBI:57692"/>
    </cofactor>
</comment>
<comment type="function">
    <text evidence="7">Involved in the assimilation of dimethylsulphoniopropionate (DMSP), an important compound in the fixation of carbon in marine phytoplankton, by mediating the conversion of 3-(methylthio)propanoyl-CoA (MMPA-CoA) to 3-(methylthio)acryloyl-CoA (MTA-CoA).</text>
</comment>
<dbReference type="InterPro" id="IPR052166">
    <property type="entry name" value="Diverse_Acyl-CoA_DH"/>
</dbReference>
<dbReference type="InterPro" id="IPR037069">
    <property type="entry name" value="AcylCoA_DH/ox_N_sf"/>
</dbReference>
<dbReference type="RefSeq" id="WP_176065626.1">
    <property type="nucleotide sequence ID" value="NZ_BJTG01000005.1"/>
</dbReference>
<comment type="catalytic activity">
    <reaction evidence="6">
        <text>3-(methylsulfanyl)propanoyl-CoA + oxidized [electron-transfer flavoprotein] + H(+) = 3-(methylsulfanyl)acryloyl-CoA + reduced [electron-transfer flavoprotein]</text>
        <dbReference type="Rhea" id="RHEA:52612"/>
        <dbReference type="Rhea" id="RHEA-COMP:10685"/>
        <dbReference type="Rhea" id="RHEA-COMP:10686"/>
        <dbReference type="ChEBI" id="CHEBI:15378"/>
        <dbReference type="ChEBI" id="CHEBI:57692"/>
        <dbReference type="ChEBI" id="CHEBI:58307"/>
        <dbReference type="ChEBI" id="CHEBI:82815"/>
        <dbReference type="ChEBI" id="CHEBI:84994"/>
        <dbReference type="EC" id="1.3.99.41"/>
    </reaction>
    <physiologicalReaction direction="left-to-right" evidence="6">
        <dbReference type="Rhea" id="RHEA:52613"/>
    </physiologicalReaction>
</comment>
<keyword evidence="5 10" id="KW-0560">Oxidoreductase</keyword>
<dbReference type="Pfam" id="PF02771">
    <property type="entry name" value="Acyl-CoA_dh_N"/>
    <property type="match status" value="1"/>
</dbReference>
<evidence type="ECO:0000313" key="16">
    <source>
        <dbReference type="Proteomes" id="UP000503640"/>
    </source>
</evidence>
<dbReference type="PANTHER" id="PTHR42803">
    <property type="entry name" value="ACYL-COA DEHYDROGENASE"/>
    <property type="match status" value="1"/>
</dbReference>
<dbReference type="InterPro" id="IPR046373">
    <property type="entry name" value="Acyl-CoA_Oxase/DH_mid-dom_sf"/>
</dbReference>
<dbReference type="Gene3D" id="2.40.110.10">
    <property type="entry name" value="Butyryl-CoA Dehydrogenase, subunit A, domain 2"/>
    <property type="match status" value="1"/>
</dbReference>
<evidence type="ECO:0000256" key="2">
    <source>
        <dbReference type="ARBA" id="ARBA00009347"/>
    </source>
</evidence>
<dbReference type="Pfam" id="PF00441">
    <property type="entry name" value="Acyl-CoA_dh_1"/>
    <property type="match status" value="1"/>
</dbReference>
<dbReference type="InterPro" id="IPR025878">
    <property type="entry name" value="Acyl-CoA_dh-like_C_dom"/>
</dbReference>
<keyword evidence="4 10" id="KW-0274">FAD</keyword>
<evidence type="ECO:0000256" key="8">
    <source>
        <dbReference type="ARBA" id="ARBA00066694"/>
    </source>
</evidence>
<evidence type="ECO:0000256" key="1">
    <source>
        <dbReference type="ARBA" id="ARBA00001974"/>
    </source>
</evidence>
<dbReference type="Pfam" id="PF02770">
    <property type="entry name" value="Acyl-CoA_dh_M"/>
    <property type="match status" value="1"/>
</dbReference>
<reference evidence="16" key="1">
    <citation type="journal article" date="2020" name="Appl. Environ. Microbiol.">
        <title>Diazotrophic Anaeromyxobacter Isolates from Soils.</title>
        <authorList>
            <person name="Masuda Y."/>
            <person name="Yamanaka H."/>
            <person name="Xu Z.X."/>
            <person name="Shiratori Y."/>
            <person name="Aono T."/>
            <person name="Amachi S."/>
            <person name="Senoo K."/>
            <person name="Itoh H."/>
        </authorList>
    </citation>
    <scope>NUCLEOTIDE SEQUENCE [LARGE SCALE GENOMIC DNA]</scope>
    <source>
        <strain evidence="16">R267</strain>
    </source>
</reference>
<dbReference type="SUPFAM" id="SSF56645">
    <property type="entry name" value="Acyl-CoA dehydrogenase NM domain-like"/>
    <property type="match status" value="1"/>
</dbReference>
<protein>
    <recommendedName>
        <fullName evidence="9">3-methylmercaptopropionyl-CoA dehydrogenase</fullName>
        <ecNumber evidence="8">1.3.99.41</ecNumber>
    </recommendedName>
</protein>
<dbReference type="PANTHER" id="PTHR42803:SF1">
    <property type="entry name" value="BROAD-SPECIFICITY LINEAR ACYL-COA DEHYDROGENASE FADE5"/>
    <property type="match status" value="1"/>
</dbReference>
<dbReference type="EC" id="1.3.99.41" evidence="8"/>
<dbReference type="InterPro" id="IPR009100">
    <property type="entry name" value="AcylCoA_DH/oxidase_NM_dom_sf"/>
</dbReference>
<evidence type="ECO:0000259" key="14">
    <source>
        <dbReference type="Pfam" id="PF12806"/>
    </source>
</evidence>
<feature type="domain" description="Acyl-CoA oxidase/dehydrogenase middle" evidence="12">
    <location>
        <begin position="162"/>
        <end position="270"/>
    </location>
</feature>
<evidence type="ECO:0000256" key="4">
    <source>
        <dbReference type="ARBA" id="ARBA00022827"/>
    </source>
</evidence>
<organism evidence="15 16">
    <name type="scientific">Anaeromyxobacter diazotrophicus</name>
    <dbReference type="NCBI Taxonomy" id="2590199"/>
    <lineage>
        <taxon>Bacteria</taxon>
        <taxon>Pseudomonadati</taxon>
        <taxon>Myxococcota</taxon>
        <taxon>Myxococcia</taxon>
        <taxon>Myxococcales</taxon>
        <taxon>Cystobacterineae</taxon>
        <taxon>Anaeromyxobacteraceae</taxon>
        <taxon>Anaeromyxobacter</taxon>
    </lineage>
</organism>
<dbReference type="EMBL" id="BJTG01000005">
    <property type="protein sequence ID" value="GEJ57762.1"/>
    <property type="molecule type" value="Genomic_DNA"/>
</dbReference>
<evidence type="ECO:0000256" key="10">
    <source>
        <dbReference type="RuleBase" id="RU362125"/>
    </source>
</evidence>
<dbReference type="InterPro" id="IPR009075">
    <property type="entry name" value="AcylCo_DH/oxidase_C"/>
</dbReference>
<evidence type="ECO:0000259" key="11">
    <source>
        <dbReference type="Pfam" id="PF00441"/>
    </source>
</evidence>
<evidence type="ECO:0000259" key="12">
    <source>
        <dbReference type="Pfam" id="PF02770"/>
    </source>
</evidence>
<evidence type="ECO:0000256" key="9">
    <source>
        <dbReference type="ARBA" id="ARBA00069043"/>
    </source>
</evidence>
<dbReference type="InterPro" id="IPR013786">
    <property type="entry name" value="AcylCoA_DH/ox_N"/>
</dbReference>
<sequence>MKEYTAPLRDMHFVLRELTPLEEVARLPGCEDATREVTEAILTEAGKFASGVLSPLNRVGDREGARWRDGEVTTAPGWRDAYRQFVEAGWNALSCDPEHGGQGLPRLVSALVDEMWNGANVAFALCPMLTRGAIEAIELRGSEALRRTYLPKLVSGEWTGTMVLTEPQAGSDLASVRTRAVPQGDGTYKLEGQKIFITYGEHDLAENIVHLVLARTPDAPEGVKGISLFVVPKFLPKEGGGLGARNDVRCVSIEHKLGIHGSPTAVLAFGDQGGAVGWLVGEEHRGLEYMFIMMNAARFAVGLEGIGISERAYQRALDYARERLQGTELGARSRERVAIVRHPDVRRMLMLMKSRTEAMRALACAVAAATDTARRHPDAARRQERQAFVDLMIPVVKGWATEMAVENASLGVQIHGGMGYVEETGAAQHLRDARITPIYEGTTGIQAADLIGRKIARDRGAAAAALIREVREVEGQLGRRDSALLAAIGARLHEGLAALERATEFVVGTYGPDVRRPSVGAVPFLDLLGTVAGGWQMARAALVAHQRLGEGAGEAGFYRAKLATARFYADHVLARAPGLALTVVEGAEGALAIEDDQL</sequence>
<comment type="similarity">
    <text evidence="2 10">Belongs to the acyl-CoA dehydrogenase family.</text>
</comment>